<dbReference type="GO" id="GO:0005886">
    <property type="term" value="C:plasma membrane"/>
    <property type="evidence" value="ECO:0007669"/>
    <property type="project" value="UniProtKB-SubCell"/>
</dbReference>
<dbReference type="OrthoDB" id="7917346at2"/>
<dbReference type="RefSeq" id="WP_037169459.1">
    <property type="nucleotide sequence ID" value="NZ_JOKI01000037.1"/>
</dbReference>
<evidence type="ECO:0000256" key="5">
    <source>
        <dbReference type="ARBA" id="ARBA00023136"/>
    </source>
</evidence>
<gene>
    <name evidence="7" type="ORF">GV68_19855</name>
</gene>
<accession>A0A922T6U9</accession>
<keyword evidence="3 6" id="KW-0812">Transmembrane</keyword>
<feature type="transmembrane region" description="Helical" evidence="6">
    <location>
        <begin position="47"/>
        <end position="70"/>
    </location>
</feature>
<reference evidence="7 8" key="1">
    <citation type="submission" date="2014-06" db="EMBL/GenBank/DDBJ databases">
        <title>Rhizobium pelagicum/R2-400B4.</title>
        <authorList>
            <person name="Kimes N.E."/>
            <person name="Lopez-Perez M."/>
        </authorList>
    </citation>
    <scope>NUCLEOTIDE SEQUENCE [LARGE SCALE GENOMIC DNA]</scope>
    <source>
        <strain evidence="7 8">R2-400B4</strain>
    </source>
</reference>
<protein>
    <submittedName>
        <fullName evidence="7">ABC transporter permease</fullName>
    </submittedName>
</protein>
<comment type="caution">
    <text evidence="7">The sequence shown here is derived from an EMBL/GenBank/DDBJ whole genome shotgun (WGS) entry which is preliminary data.</text>
</comment>
<feature type="transmembrane region" description="Helical" evidence="6">
    <location>
        <begin position="22"/>
        <end position="41"/>
    </location>
</feature>
<organism evidence="7 8">
    <name type="scientific">Pseudorhizobium pelagicum</name>
    <dbReference type="NCBI Taxonomy" id="1509405"/>
    <lineage>
        <taxon>Bacteria</taxon>
        <taxon>Pseudomonadati</taxon>
        <taxon>Pseudomonadota</taxon>
        <taxon>Alphaproteobacteria</taxon>
        <taxon>Hyphomicrobiales</taxon>
        <taxon>Rhizobiaceae</taxon>
        <taxon>Rhizobium/Agrobacterium group</taxon>
        <taxon>Pseudorhizobium</taxon>
    </lineage>
</organism>
<dbReference type="EMBL" id="JOKJ01000043">
    <property type="protein sequence ID" value="KEQ02798.1"/>
    <property type="molecule type" value="Genomic_DNA"/>
</dbReference>
<dbReference type="AlphaFoldDB" id="A0A922T6U9"/>
<feature type="transmembrane region" description="Helical" evidence="6">
    <location>
        <begin position="299"/>
        <end position="325"/>
    </location>
</feature>
<dbReference type="PANTHER" id="PTHR30482:SF17">
    <property type="entry name" value="ABC TRANSPORTER ATP-BINDING PROTEIN"/>
    <property type="match status" value="1"/>
</dbReference>
<evidence type="ECO:0000256" key="4">
    <source>
        <dbReference type="ARBA" id="ARBA00022989"/>
    </source>
</evidence>
<keyword evidence="5 6" id="KW-0472">Membrane</keyword>
<feature type="transmembrane region" description="Helical" evidence="6">
    <location>
        <begin position="101"/>
        <end position="120"/>
    </location>
</feature>
<dbReference type="Pfam" id="PF02653">
    <property type="entry name" value="BPD_transp_2"/>
    <property type="match status" value="1"/>
</dbReference>
<keyword evidence="4 6" id="KW-1133">Transmembrane helix</keyword>
<evidence type="ECO:0000313" key="7">
    <source>
        <dbReference type="EMBL" id="KEQ02798.1"/>
    </source>
</evidence>
<dbReference type="InterPro" id="IPR043428">
    <property type="entry name" value="LivM-like"/>
</dbReference>
<evidence type="ECO:0000256" key="2">
    <source>
        <dbReference type="ARBA" id="ARBA00022475"/>
    </source>
</evidence>
<comment type="subcellular location">
    <subcellularLocation>
        <location evidence="1">Cell membrane</location>
        <topology evidence="1">Multi-pass membrane protein</topology>
    </subcellularLocation>
</comment>
<feature type="transmembrane region" description="Helical" evidence="6">
    <location>
        <begin position="220"/>
        <end position="243"/>
    </location>
</feature>
<evidence type="ECO:0000313" key="8">
    <source>
        <dbReference type="Proteomes" id="UP000052167"/>
    </source>
</evidence>
<name>A0A922T6U9_9HYPH</name>
<dbReference type="CDD" id="cd06581">
    <property type="entry name" value="TM_PBP1_LivM_like"/>
    <property type="match status" value="1"/>
</dbReference>
<keyword evidence="8" id="KW-1185">Reference proteome</keyword>
<sequence length="338" mass="35164">MTSQVDLTSTAQTRPRTTVARVPFLAEAVMLACAVAAFYVFPYDLALITRFLVMILFVLSLDLVLGYAGIATLGHAALYGTGAYAAGLFAVHVSGDPLTGLAVGAGAGALLAFASGLLLMRSHGLTLLMLSIAVTLICQEIANKARDVTGGADGLRGIRMEPVLGIFKFDFIGRTGYWYALAVVVACYAVLKIATLSPLGLSARGIKDSAARMVAIGSPVYWRLVTVYTISGAIAGIAGALAAQVTQLVSLEVYAFNLSAEALIMLVLGGAGRLYGAVIGVVIFMTVHHVAAAVDPFNWLFIIGALILSVVFLVPSGVLGIPAAISDLFRRGNDAARP</sequence>
<evidence type="ECO:0000256" key="6">
    <source>
        <dbReference type="SAM" id="Phobius"/>
    </source>
</evidence>
<feature type="transmembrane region" description="Helical" evidence="6">
    <location>
        <begin position="77"/>
        <end position="95"/>
    </location>
</feature>
<dbReference type="InterPro" id="IPR001851">
    <property type="entry name" value="ABC_transp_permease"/>
</dbReference>
<dbReference type="Proteomes" id="UP000052167">
    <property type="component" value="Unassembled WGS sequence"/>
</dbReference>
<evidence type="ECO:0000256" key="1">
    <source>
        <dbReference type="ARBA" id="ARBA00004651"/>
    </source>
</evidence>
<feature type="transmembrane region" description="Helical" evidence="6">
    <location>
        <begin position="263"/>
        <end position="287"/>
    </location>
</feature>
<feature type="transmembrane region" description="Helical" evidence="6">
    <location>
        <begin position="177"/>
        <end position="199"/>
    </location>
</feature>
<dbReference type="GO" id="GO:0015658">
    <property type="term" value="F:branched-chain amino acid transmembrane transporter activity"/>
    <property type="evidence" value="ECO:0007669"/>
    <property type="project" value="InterPro"/>
</dbReference>
<proteinExistence type="predicted"/>
<feature type="transmembrane region" description="Helical" evidence="6">
    <location>
        <begin position="125"/>
        <end position="142"/>
    </location>
</feature>
<keyword evidence="2" id="KW-1003">Cell membrane</keyword>
<evidence type="ECO:0000256" key="3">
    <source>
        <dbReference type="ARBA" id="ARBA00022692"/>
    </source>
</evidence>
<dbReference type="PANTHER" id="PTHR30482">
    <property type="entry name" value="HIGH-AFFINITY BRANCHED-CHAIN AMINO ACID TRANSPORT SYSTEM PERMEASE"/>
    <property type="match status" value="1"/>
</dbReference>